<evidence type="ECO:0000313" key="11">
    <source>
        <dbReference type="EMBL" id="CAE7817455.1"/>
    </source>
</evidence>
<keyword evidence="10" id="KW-0505">Motor protein</keyword>
<dbReference type="SUPFAM" id="SSF54648">
    <property type="entry name" value="DLC"/>
    <property type="match status" value="1"/>
</dbReference>
<evidence type="ECO:0000256" key="10">
    <source>
        <dbReference type="RuleBase" id="RU365010"/>
    </source>
</evidence>
<dbReference type="InterPro" id="IPR001372">
    <property type="entry name" value="Dynein_light_chain_typ-1/2"/>
</dbReference>
<dbReference type="AlphaFoldDB" id="A0A812Z8J3"/>
<dbReference type="GO" id="GO:0051028">
    <property type="term" value="P:mRNA transport"/>
    <property type="evidence" value="ECO:0007669"/>
    <property type="project" value="UniProtKB-KW"/>
</dbReference>
<keyword evidence="12" id="KW-1185">Reference proteome</keyword>
<keyword evidence="4 10" id="KW-0963">Cytoplasm</keyword>
<organism evidence="11 12">
    <name type="scientific">Symbiodinium necroappetens</name>
    <dbReference type="NCBI Taxonomy" id="1628268"/>
    <lineage>
        <taxon>Eukaryota</taxon>
        <taxon>Sar</taxon>
        <taxon>Alveolata</taxon>
        <taxon>Dinophyceae</taxon>
        <taxon>Suessiales</taxon>
        <taxon>Symbiodiniaceae</taxon>
        <taxon>Symbiodinium</taxon>
    </lineage>
</organism>
<dbReference type="GO" id="GO:0007017">
    <property type="term" value="P:microtubule-based process"/>
    <property type="evidence" value="ECO:0007669"/>
    <property type="project" value="InterPro"/>
</dbReference>
<evidence type="ECO:0000313" key="12">
    <source>
        <dbReference type="Proteomes" id="UP000601435"/>
    </source>
</evidence>
<evidence type="ECO:0000256" key="1">
    <source>
        <dbReference type="ARBA" id="ARBA00004123"/>
    </source>
</evidence>
<protein>
    <recommendedName>
        <fullName evidence="10">Dynein light chain</fullName>
    </recommendedName>
</protein>
<evidence type="ECO:0000256" key="8">
    <source>
        <dbReference type="ARBA" id="ARBA00023212"/>
    </source>
</evidence>
<keyword evidence="8 10" id="KW-0206">Cytoskeleton</keyword>
<accession>A0A812Z8J3</accession>
<dbReference type="FunFam" id="3.30.740.10:FF:000005">
    <property type="entry name" value="Dynein light chain"/>
    <property type="match status" value="1"/>
</dbReference>
<keyword evidence="6" id="KW-0509">mRNA transport</keyword>
<keyword evidence="7" id="KW-0653">Protein transport</keyword>
<evidence type="ECO:0000256" key="3">
    <source>
        <dbReference type="ARBA" id="ARBA00022448"/>
    </source>
</evidence>
<dbReference type="GO" id="GO:0015031">
    <property type="term" value="P:protein transport"/>
    <property type="evidence" value="ECO:0007669"/>
    <property type="project" value="UniProtKB-KW"/>
</dbReference>
<keyword evidence="9" id="KW-0539">Nucleus</keyword>
<dbReference type="GO" id="GO:0005868">
    <property type="term" value="C:cytoplasmic dynein complex"/>
    <property type="evidence" value="ECO:0007669"/>
    <property type="project" value="TreeGrafter"/>
</dbReference>
<keyword evidence="10" id="KW-0243">Dynein</keyword>
<proteinExistence type="inferred from homology"/>
<dbReference type="GO" id="GO:0005874">
    <property type="term" value="C:microtubule"/>
    <property type="evidence" value="ECO:0007669"/>
    <property type="project" value="UniProtKB-KW"/>
</dbReference>
<dbReference type="Proteomes" id="UP000601435">
    <property type="component" value="Unassembled WGS sequence"/>
</dbReference>
<dbReference type="Gene3D" id="3.30.740.10">
    <property type="entry name" value="Protein Inhibitor Of Neuronal Nitric Oxide Synthase"/>
    <property type="match status" value="1"/>
</dbReference>
<dbReference type="Pfam" id="PF01221">
    <property type="entry name" value="Dynein_light"/>
    <property type="match status" value="1"/>
</dbReference>
<dbReference type="OrthoDB" id="10033309at2759"/>
<comment type="similarity">
    <text evidence="10">Belongs to the dynein light chain family.</text>
</comment>
<gene>
    <name evidence="11" type="primary">Dynll2</name>
    <name evidence="11" type="ORF">SNEC2469_LOCUS24272</name>
</gene>
<evidence type="ECO:0000256" key="6">
    <source>
        <dbReference type="ARBA" id="ARBA00022816"/>
    </source>
</evidence>
<evidence type="ECO:0000256" key="5">
    <source>
        <dbReference type="ARBA" id="ARBA00022701"/>
    </source>
</evidence>
<evidence type="ECO:0000256" key="4">
    <source>
        <dbReference type="ARBA" id="ARBA00022490"/>
    </source>
</evidence>
<dbReference type="GO" id="GO:0045505">
    <property type="term" value="F:dynein intermediate chain binding"/>
    <property type="evidence" value="ECO:0007669"/>
    <property type="project" value="TreeGrafter"/>
</dbReference>
<dbReference type="GO" id="GO:0005634">
    <property type="term" value="C:nucleus"/>
    <property type="evidence" value="ECO:0007669"/>
    <property type="project" value="UniProtKB-SubCell"/>
</dbReference>
<evidence type="ECO:0000256" key="2">
    <source>
        <dbReference type="ARBA" id="ARBA00004245"/>
    </source>
</evidence>
<keyword evidence="5 10" id="KW-0493">Microtubule</keyword>
<dbReference type="SMART" id="SM01375">
    <property type="entry name" value="Dynein_light"/>
    <property type="match status" value="1"/>
</dbReference>
<evidence type="ECO:0000256" key="9">
    <source>
        <dbReference type="ARBA" id="ARBA00023242"/>
    </source>
</evidence>
<dbReference type="PANTHER" id="PTHR11886">
    <property type="entry name" value="DYNEIN LIGHT CHAIN"/>
    <property type="match status" value="1"/>
</dbReference>
<keyword evidence="3" id="KW-0813">Transport</keyword>
<comment type="caution">
    <text evidence="11">The sequence shown here is derived from an EMBL/GenBank/DDBJ whole genome shotgun (WGS) entry which is preliminary data.</text>
</comment>
<evidence type="ECO:0000256" key="7">
    <source>
        <dbReference type="ARBA" id="ARBA00022927"/>
    </source>
</evidence>
<comment type="subcellular location">
    <subcellularLocation>
        <location evidence="2 10">Cytoplasm</location>
        <location evidence="2 10">Cytoskeleton</location>
    </subcellularLocation>
    <subcellularLocation>
        <location evidence="1">Nucleus</location>
    </subcellularLocation>
</comment>
<dbReference type="PANTHER" id="PTHR11886:SF35">
    <property type="entry name" value="DYNEIN LIGHT CHAIN"/>
    <property type="match status" value="1"/>
</dbReference>
<dbReference type="EMBL" id="CAJNJA010046474">
    <property type="protein sequence ID" value="CAE7817455.1"/>
    <property type="molecule type" value="Genomic_DNA"/>
</dbReference>
<name>A0A812Z8J3_9DINO</name>
<reference evidence="11" key="1">
    <citation type="submission" date="2021-02" db="EMBL/GenBank/DDBJ databases">
        <authorList>
            <person name="Dougan E. K."/>
            <person name="Rhodes N."/>
            <person name="Thang M."/>
            <person name="Chan C."/>
        </authorList>
    </citation>
    <scope>NUCLEOTIDE SEQUENCE</scope>
</reference>
<sequence>MDKHNLEKDIASDLKEQFETEYGPTWHCMVGRHFSSYVTHEKACYCYFYIGQMGVMLFKTP</sequence>
<dbReference type="InterPro" id="IPR037177">
    <property type="entry name" value="DLC_sf"/>
</dbReference>